<dbReference type="Proteomes" id="UP001446871">
    <property type="component" value="Unassembled WGS sequence"/>
</dbReference>
<accession>A0ABR1U1S8</accession>
<organism evidence="1 2">
    <name type="scientific">Apiospora saccharicola</name>
    <dbReference type="NCBI Taxonomy" id="335842"/>
    <lineage>
        <taxon>Eukaryota</taxon>
        <taxon>Fungi</taxon>
        <taxon>Dikarya</taxon>
        <taxon>Ascomycota</taxon>
        <taxon>Pezizomycotina</taxon>
        <taxon>Sordariomycetes</taxon>
        <taxon>Xylariomycetidae</taxon>
        <taxon>Amphisphaeriales</taxon>
        <taxon>Apiosporaceae</taxon>
        <taxon>Apiospora</taxon>
    </lineage>
</organism>
<reference evidence="1 2" key="1">
    <citation type="submission" date="2023-01" db="EMBL/GenBank/DDBJ databases">
        <title>Analysis of 21 Apiospora genomes using comparative genomics revels a genus with tremendous synthesis potential of carbohydrate active enzymes and secondary metabolites.</title>
        <authorList>
            <person name="Sorensen T."/>
        </authorList>
    </citation>
    <scope>NUCLEOTIDE SEQUENCE [LARGE SCALE GENOMIC DNA]</scope>
    <source>
        <strain evidence="1 2">CBS 83171</strain>
    </source>
</reference>
<keyword evidence="2" id="KW-1185">Reference proteome</keyword>
<gene>
    <name evidence="1" type="ORF">PG996_012148</name>
</gene>
<comment type="caution">
    <text evidence="1">The sequence shown here is derived from an EMBL/GenBank/DDBJ whole genome shotgun (WGS) entry which is preliminary data.</text>
</comment>
<name>A0ABR1U1S8_9PEZI</name>
<proteinExistence type="predicted"/>
<evidence type="ECO:0000313" key="2">
    <source>
        <dbReference type="Proteomes" id="UP001446871"/>
    </source>
</evidence>
<evidence type="ECO:0000313" key="1">
    <source>
        <dbReference type="EMBL" id="KAK8052847.1"/>
    </source>
</evidence>
<dbReference type="EMBL" id="JAQQWM010000008">
    <property type="protein sequence ID" value="KAK8052847.1"/>
    <property type="molecule type" value="Genomic_DNA"/>
</dbReference>
<sequence>MSSPTASASGPAPTAAPRVDLASVLPCKGMLFGASTSIVNKDMDGQILAALKTAFNDYSEDKLAQFKASVDNMIGNMFNQAAAQPVTAVLVDGNDGGEYLTQLQAQVNWAQGLDGTAFAAFFQVLINAHKKWEQEAGKSFVLLKNDYSNSSVEISGFLKAVGTIKWGGLEAEIELLKFTDNFKKD</sequence>
<protein>
    <submittedName>
        <fullName evidence="1">Uncharacterized protein</fullName>
    </submittedName>
</protein>